<dbReference type="SUPFAM" id="SSF56059">
    <property type="entry name" value="Glutathione synthetase ATP-binding domain-like"/>
    <property type="match status" value="1"/>
</dbReference>
<sequence length="351" mass="40450">MKERSATLEKLLNWEHWPSSMFYVPNLPYAFYLAFRAKHLAFFTAANPSIKSSGNGTESKYVTIQLVPKEFRPKSVLATPKTPFSKILEQLKEQNISFPLIAKPDIGFRGLLVKKVDSSKQLQEYLKKYPIDIIIQEFLDYENECGVFYHRNPNANSGQITSLTLKNFITVTGNGNSTLKELILKDSRAKLYYDLFVEIHKNKLLSIPKENQIVKLTAIGNHSKGTQFINGNHLITPQLVKTFDKLSKSIDGWYYGRVDLKYNDFSELENGSHFKVLEINGIIAEPTHIYDSKNYTYFKALKSIRTHWKSLFDVSIANHQKHSVPYKSTSNFIQEMFELKKYIATIKKLNT</sequence>
<dbReference type="InterPro" id="IPR011761">
    <property type="entry name" value="ATP-grasp"/>
</dbReference>
<comment type="caution">
    <text evidence="3">The sequence shown here is derived from an EMBL/GenBank/DDBJ whole genome shotgun (WGS) entry which is preliminary data.</text>
</comment>
<feature type="domain" description="ATP-grasp" evidence="2">
    <location>
        <begin position="69"/>
        <end position="306"/>
    </location>
</feature>
<dbReference type="PROSITE" id="PS50975">
    <property type="entry name" value="ATP_GRASP"/>
    <property type="match status" value="1"/>
</dbReference>
<reference evidence="3 4" key="1">
    <citation type="submission" date="2024-05" db="EMBL/GenBank/DDBJ databases">
        <authorList>
            <person name="Duchaud E."/>
        </authorList>
    </citation>
    <scope>NUCLEOTIDE SEQUENCE [LARGE SCALE GENOMIC DNA]</scope>
    <source>
        <strain evidence="3">Ena-SAMPLE-TAB-13-05-2024-13:56:06:370-140308</strain>
    </source>
</reference>
<keyword evidence="1" id="KW-0067">ATP-binding</keyword>
<accession>A0ABM9PCN9</accession>
<keyword evidence="1" id="KW-0547">Nucleotide-binding</keyword>
<evidence type="ECO:0000256" key="1">
    <source>
        <dbReference type="PROSITE-ProRule" id="PRU00409"/>
    </source>
</evidence>
<organism evidence="3 4">
    <name type="scientific">Tenacibaculum polynesiense</name>
    <dbReference type="NCBI Taxonomy" id="3137857"/>
    <lineage>
        <taxon>Bacteria</taxon>
        <taxon>Pseudomonadati</taxon>
        <taxon>Bacteroidota</taxon>
        <taxon>Flavobacteriia</taxon>
        <taxon>Flavobacteriales</taxon>
        <taxon>Flavobacteriaceae</taxon>
        <taxon>Tenacibaculum</taxon>
    </lineage>
</organism>
<evidence type="ECO:0000313" key="4">
    <source>
        <dbReference type="Proteomes" id="UP001497527"/>
    </source>
</evidence>
<gene>
    <name evidence="3" type="ORF">T190423A01A_30479</name>
</gene>
<dbReference type="InterPro" id="IPR013815">
    <property type="entry name" value="ATP_grasp_subdomain_1"/>
</dbReference>
<evidence type="ECO:0000259" key="2">
    <source>
        <dbReference type="PROSITE" id="PS50975"/>
    </source>
</evidence>
<keyword evidence="4" id="KW-1185">Reference proteome</keyword>
<evidence type="ECO:0000313" key="3">
    <source>
        <dbReference type="EMBL" id="CAL2103365.1"/>
    </source>
</evidence>
<dbReference type="Gene3D" id="3.30.1490.20">
    <property type="entry name" value="ATP-grasp fold, A domain"/>
    <property type="match status" value="1"/>
</dbReference>
<protein>
    <recommendedName>
        <fullName evidence="2">ATP-grasp domain-containing protein</fullName>
    </recommendedName>
</protein>
<dbReference type="EMBL" id="CAXJIO010000012">
    <property type="protein sequence ID" value="CAL2103365.1"/>
    <property type="molecule type" value="Genomic_DNA"/>
</dbReference>
<dbReference type="RefSeq" id="WP_348717556.1">
    <property type="nucleotide sequence ID" value="NZ_CAXJIO010000012.1"/>
</dbReference>
<proteinExistence type="predicted"/>
<name>A0ABM9PCN9_9FLAO</name>
<dbReference type="Proteomes" id="UP001497527">
    <property type="component" value="Unassembled WGS sequence"/>
</dbReference>